<feature type="region of interest" description="Disordered" evidence="1">
    <location>
        <begin position="1"/>
        <end position="26"/>
    </location>
</feature>
<dbReference type="PANTHER" id="PTHR33371:SF18">
    <property type="entry name" value="MCE-FAMILY PROTEIN MCE3C"/>
    <property type="match status" value="1"/>
</dbReference>
<evidence type="ECO:0000259" key="3">
    <source>
        <dbReference type="Pfam" id="PF02470"/>
    </source>
</evidence>
<keyword evidence="2" id="KW-0812">Transmembrane</keyword>
<dbReference type="NCBIfam" id="TIGR00996">
    <property type="entry name" value="Mtu_fam_mce"/>
    <property type="match status" value="1"/>
</dbReference>
<keyword evidence="6" id="KW-1185">Reference proteome</keyword>
<dbReference type="KEGG" id="sclf:BB341_03060"/>
<dbReference type="GO" id="GO:0005576">
    <property type="term" value="C:extracellular region"/>
    <property type="evidence" value="ECO:0007669"/>
    <property type="project" value="TreeGrafter"/>
</dbReference>
<organism evidence="5 6">
    <name type="scientific">Streptomyces clavuligerus</name>
    <dbReference type="NCBI Taxonomy" id="1901"/>
    <lineage>
        <taxon>Bacteria</taxon>
        <taxon>Bacillati</taxon>
        <taxon>Actinomycetota</taxon>
        <taxon>Actinomycetes</taxon>
        <taxon>Kitasatosporales</taxon>
        <taxon>Streptomycetaceae</taxon>
        <taxon>Streptomyces</taxon>
    </lineage>
</organism>
<dbReference type="OrthoDB" id="5241191at2"/>
<keyword evidence="2" id="KW-0472">Membrane</keyword>
<keyword evidence="2" id="KW-1133">Transmembrane helix</keyword>
<dbReference type="Pfam" id="PF11887">
    <property type="entry name" value="Mce4_CUP1"/>
    <property type="match status" value="1"/>
</dbReference>
<dbReference type="STRING" id="1901.BB341_03060"/>
<dbReference type="EMBL" id="CM000913">
    <property type="protein sequence ID" value="EFG10258.1"/>
    <property type="molecule type" value="Genomic_DNA"/>
</dbReference>
<proteinExistence type="predicted"/>
<dbReference type="InterPro" id="IPR024516">
    <property type="entry name" value="Mce_C"/>
</dbReference>
<evidence type="ECO:0000256" key="1">
    <source>
        <dbReference type="SAM" id="MobiDB-lite"/>
    </source>
</evidence>
<feature type="compositionally biased region" description="Pro residues" evidence="1">
    <location>
        <begin position="355"/>
        <end position="368"/>
    </location>
</feature>
<feature type="domain" description="Mammalian cell entry C-terminal" evidence="4">
    <location>
        <begin position="154"/>
        <end position="358"/>
    </location>
</feature>
<evidence type="ECO:0000313" key="6">
    <source>
        <dbReference type="Proteomes" id="UP000002357"/>
    </source>
</evidence>
<accession>E2PY82</accession>
<reference evidence="5 6" key="1">
    <citation type="journal article" date="2010" name="Genome Biol. Evol.">
        <title>The sequence of a 1.8-mb bacterial linear plasmid reveals a rich evolutionary reservoir of secondary metabolic pathways.</title>
        <authorList>
            <person name="Medema M.H."/>
            <person name="Trefzer A."/>
            <person name="Kovalchuk A."/>
            <person name="van den Berg M."/>
            <person name="Mueller U."/>
            <person name="Heijne W."/>
            <person name="Wu L."/>
            <person name="Alam M.T."/>
            <person name="Ronning C.M."/>
            <person name="Nierman W.C."/>
            <person name="Bovenberg R.A.L."/>
            <person name="Breitling R."/>
            <person name="Takano E."/>
        </authorList>
    </citation>
    <scope>NUCLEOTIDE SEQUENCE [LARGE SCALE GENOMIC DNA]</scope>
    <source>
        <strain evidence="6">ATCC 27064 / DSM 738 / JCM 4710 / NBRC 13307 / NCIMB 12785 / NRRL 3585 / VKM Ac-602</strain>
    </source>
</reference>
<feature type="region of interest" description="Disordered" evidence="1">
    <location>
        <begin position="355"/>
        <end position="374"/>
    </location>
</feature>
<feature type="transmembrane region" description="Helical" evidence="2">
    <location>
        <begin position="48"/>
        <end position="68"/>
    </location>
</feature>
<dbReference type="InterPro" id="IPR005693">
    <property type="entry name" value="Mce"/>
</dbReference>
<dbReference type="Pfam" id="PF02470">
    <property type="entry name" value="MlaD"/>
    <property type="match status" value="1"/>
</dbReference>
<dbReference type="PANTHER" id="PTHR33371">
    <property type="entry name" value="INTERMEMBRANE PHOSPHOLIPID TRANSPORT SYSTEM BINDING PROTEIN MLAD-RELATED"/>
    <property type="match status" value="1"/>
</dbReference>
<evidence type="ECO:0000259" key="4">
    <source>
        <dbReference type="Pfam" id="PF11887"/>
    </source>
</evidence>
<dbReference type="GeneID" id="93728389"/>
<name>E2PY82_STRCL</name>
<dbReference type="Proteomes" id="UP000002357">
    <property type="component" value="Chromosome"/>
</dbReference>
<protein>
    <submittedName>
        <fullName evidence="5">Secreted protein</fullName>
    </submittedName>
</protein>
<evidence type="ECO:0000256" key="2">
    <source>
        <dbReference type="SAM" id="Phobius"/>
    </source>
</evidence>
<feature type="domain" description="Mce/MlaD" evidence="3">
    <location>
        <begin position="74"/>
        <end position="147"/>
    </location>
</feature>
<dbReference type="AlphaFoldDB" id="E2PY82"/>
<sequence length="374" mass="39761">MTPAPEPGRTPESGAAPAPDPFAGSATAPRAVRLPAWLRRPLRERNPVAVGLAGLLLLALIGVGAYNVDALGGGTTYTAEFTEAAGLTEGDEVRVAGVKVGEVTSVALHRGVVRVRFRAGDLWIGDASTAAIAIKTLLGEKYLAVDPLGARTQDPGTPIPTSRTTSPYDVTQAFTGLGETIGEIDTDRLAASFRALADTFENSAPNVRPAATGLAALSRSVAERDTRLAELLSRSKRLTRTLAGKEDSVETLLKDGTLLLDEIRARRDAIHRLLTGTRDLGEELSGVVRDNREHLEPALTSLRNVTAVLVRNRESLEEALRLAGPYYRLVNNAVGNGRWLDVYVCGLVPPEYYLPPGSPDRPCAPTPGPRGGTR</sequence>
<dbReference type="eggNOG" id="COG1463">
    <property type="taxonomic scope" value="Bacteria"/>
</dbReference>
<evidence type="ECO:0000313" key="5">
    <source>
        <dbReference type="EMBL" id="EFG10258.1"/>
    </source>
</evidence>
<dbReference type="RefSeq" id="WP_003962452.1">
    <property type="nucleotide sequence ID" value="NZ_CM000913.1"/>
</dbReference>
<dbReference type="InterPro" id="IPR052336">
    <property type="entry name" value="MlaD_Phospholipid_Transporter"/>
</dbReference>
<dbReference type="InterPro" id="IPR003399">
    <property type="entry name" value="Mce/MlaD"/>
</dbReference>
<gene>
    <name evidence="5" type="ORF">SCLAV_5186</name>
</gene>
<dbReference type="PRINTS" id="PR01782">
    <property type="entry name" value="MCEVIRFACTOR"/>
</dbReference>